<feature type="compositionally biased region" description="Pro residues" evidence="1">
    <location>
        <begin position="155"/>
        <end position="166"/>
    </location>
</feature>
<evidence type="ECO:0000256" key="1">
    <source>
        <dbReference type="SAM" id="MobiDB-lite"/>
    </source>
</evidence>
<dbReference type="EMBL" id="ML996696">
    <property type="protein sequence ID" value="KAF2400072.1"/>
    <property type="molecule type" value="Genomic_DNA"/>
</dbReference>
<dbReference type="Proteomes" id="UP000799640">
    <property type="component" value="Unassembled WGS sequence"/>
</dbReference>
<sequence length="178" mass="19660">MCLMAFHFPVYRHGSAETSPVREWHNPPCPRISLSASLSARLTSSFDFFLQGLVSVNDSGTGLSQNCKTAIRDHEPGHWLHRSTPSLLRCLALLKRALNDQAQSPSPHRISPHRNAEENVETSRLAAYIYTKTPSTASSSTTPTQYHTLNRENQPTPPAPPEPPLPAVALEPVTCKEE</sequence>
<keyword evidence="3" id="KW-1185">Reference proteome</keyword>
<evidence type="ECO:0000313" key="2">
    <source>
        <dbReference type="EMBL" id="KAF2400072.1"/>
    </source>
</evidence>
<name>A0A6G1HVN8_9PEZI</name>
<feature type="region of interest" description="Disordered" evidence="1">
    <location>
        <begin position="131"/>
        <end position="178"/>
    </location>
</feature>
<protein>
    <submittedName>
        <fullName evidence="2">Uncharacterized protein</fullName>
    </submittedName>
</protein>
<accession>A0A6G1HVN8</accession>
<feature type="compositionally biased region" description="Low complexity" evidence="1">
    <location>
        <begin position="131"/>
        <end position="144"/>
    </location>
</feature>
<feature type="compositionally biased region" description="Polar residues" evidence="1">
    <location>
        <begin position="145"/>
        <end position="154"/>
    </location>
</feature>
<organism evidence="2 3">
    <name type="scientific">Trichodelitschia bisporula</name>
    <dbReference type="NCBI Taxonomy" id="703511"/>
    <lineage>
        <taxon>Eukaryota</taxon>
        <taxon>Fungi</taxon>
        <taxon>Dikarya</taxon>
        <taxon>Ascomycota</taxon>
        <taxon>Pezizomycotina</taxon>
        <taxon>Dothideomycetes</taxon>
        <taxon>Dothideomycetes incertae sedis</taxon>
        <taxon>Phaeotrichales</taxon>
        <taxon>Phaeotrichaceae</taxon>
        <taxon>Trichodelitschia</taxon>
    </lineage>
</organism>
<gene>
    <name evidence="2" type="ORF">EJ06DRAFT_45778</name>
</gene>
<reference evidence="2" key="1">
    <citation type="journal article" date="2020" name="Stud. Mycol.">
        <title>101 Dothideomycetes genomes: a test case for predicting lifestyles and emergence of pathogens.</title>
        <authorList>
            <person name="Haridas S."/>
            <person name="Albert R."/>
            <person name="Binder M."/>
            <person name="Bloem J."/>
            <person name="Labutti K."/>
            <person name="Salamov A."/>
            <person name="Andreopoulos B."/>
            <person name="Baker S."/>
            <person name="Barry K."/>
            <person name="Bills G."/>
            <person name="Bluhm B."/>
            <person name="Cannon C."/>
            <person name="Castanera R."/>
            <person name="Culley D."/>
            <person name="Daum C."/>
            <person name="Ezra D."/>
            <person name="Gonzalez J."/>
            <person name="Henrissat B."/>
            <person name="Kuo A."/>
            <person name="Liang C."/>
            <person name="Lipzen A."/>
            <person name="Lutzoni F."/>
            <person name="Magnuson J."/>
            <person name="Mondo S."/>
            <person name="Nolan M."/>
            <person name="Ohm R."/>
            <person name="Pangilinan J."/>
            <person name="Park H.-J."/>
            <person name="Ramirez L."/>
            <person name="Alfaro M."/>
            <person name="Sun H."/>
            <person name="Tritt A."/>
            <person name="Yoshinaga Y."/>
            <person name="Zwiers L.-H."/>
            <person name="Turgeon B."/>
            <person name="Goodwin S."/>
            <person name="Spatafora J."/>
            <person name="Crous P."/>
            <person name="Grigoriev I."/>
        </authorList>
    </citation>
    <scope>NUCLEOTIDE SEQUENCE</scope>
    <source>
        <strain evidence="2">CBS 262.69</strain>
    </source>
</reference>
<proteinExistence type="predicted"/>
<evidence type="ECO:0000313" key="3">
    <source>
        <dbReference type="Proteomes" id="UP000799640"/>
    </source>
</evidence>
<feature type="compositionally biased region" description="Low complexity" evidence="1">
    <location>
        <begin position="167"/>
        <end position="178"/>
    </location>
</feature>
<dbReference type="AlphaFoldDB" id="A0A6G1HVN8"/>